<feature type="compositionally biased region" description="Pro residues" evidence="2">
    <location>
        <begin position="564"/>
        <end position="577"/>
    </location>
</feature>
<dbReference type="AlphaFoldDB" id="A0A2H3CAK4"/>
<dbReference type="InParanoid" id="A0A2H3CAK4"/>
<feature type="compositionally biased region" description="Polar residues" evidence="2">
    <location>
        <begin position="456"/>
        <end position="483"/>
    </location>
</feature>
<evidence type="ECO:0000256" key="2">
    <source>
        <dbReference type="SAM" id="MobiDB-lite"/>
    </source>
</evidence>
<feature type="region of interest" description="Disordered" evidence="2">
    <location>
        <begin position="1"/>
        <end position="20"/>
    </location>
</feature>
<name>A0A2H3CAK4_ARMGA</name>
<evidence type="ECO:0000256" key="1">
    <source>
        <dbReference type="SAM" id="Coils"/>
    </source>
</evidence>
<feature type="compositionally biased region" description="Low complexity" evidence="2">
    <location>
        <begin position="31"/>
        <end position="45"/>
    </location>
</feature>
<dbReference type="OrthoDB" id="3069722at2759"/>
<feature type="compositionally biased region" description="Basic and acidic residues" evidence="2">
    <location>
        <begin position="370"/>
        <end position="383"/>
    </location>
</feature>
<feature type="compositionally biased region" description="Polar residues" evidence="2">
    <location>
        <begin position="531"/>
        <end position="561"/>
    </location>
</feature>
<dbReference type="STRING" id="47427.A0A2H3CAK4"/>
<evidence type="ECO:0000313" key="3">
    <source>
        <dbReference type="EMBL" id="PBK80105.1"/>
    </source>
</evidence>
<feature type="region of interest" description="Disordered" evidence="2">
    <location>
        <begin position="222"/>
        <end position="636"/>
    </location>
</feature>
<organism evidence="3 4">
    <name type="scientific">Armillaria gallica</name>
    <name type="common">Bulbous honey fungus</name>
    <name type="synonym">Armillaria bulbosa</name>
    <dbReference type="NCBI Taxonomy" id="47427"/>
    <lineage>
        <taxon>Eukaryota</taxon>
        <taxon>Fungi</taxon>
        <taxon>Dikarya</taxon>
        <taxon>Basidiomycota</taxon>
        <taxon>Agaricomycotina</taxon>
        <taxon>Agaricomycetes</taxon>
        <taxon>Agaricomycetidae</taxon>
        <taxon>Agaricales</taxon>
        <taxon>Marasmiineae</taxon>
        <taxon>Physalacriaceae</taxon>
        <taxon>Armillaria</taxon>
    </lineage>
</organism>
<proteinExistence type="predicted"/>
<keyword evidence="1" id="KW-0175">Coiled coil</keyword>
<dbReference type="EMBL" id="KZ293752">
    <property type="protein sequence ID" value="PBK80105.1"/>
    <property type="molecule type" value="Genomic_DNA"/>
</dbReference>
<feature type="coiled-coil region" evidence="1">
    <location>
        <begin position="141"/>
        <end position="196"/>
    </location>
</feature>
<feature type="region of interest" description="Disordered" evidence="2">
    <location>
        <begin position="26"/>
        <end position="72"/>
    </location>
</feature>
<feature type="compositionally biased region" description="Polar residues" evidence="2">
    <location>
        <begin position="600"/>
        <end position="616"/>
    </location>
</feature>
<feature type="compositionally biased region" description="Acidic residues" evidence="2">
    <location>
        <begin position="234"/>
        <end position="259"/>
    </location>
</feature>
<accession>A0A2H3CAK4</accession>
<feature type="compositionally biased region" description="Basic and acidic residues" evidence="2">
    <location>
        <begin position="60"/>
        <end position="72"/>
    </location>
</feature>
<feature type="compositionally biased region" description="Pro residues" evidence="2">
    <location>
        <begin position="499"/>
        <end position="508"/>
    </location>
</feature>
<gene>
    <name evidence="3" type="ORF">ARMGADRAFT_1092501</name>
</gene>
<dbReference type="OMA" id="EYEANKM"/>
<reference evidence="4" key="1">
    <citation type="journal article" date="2017" name="Nat. Ecol. Evol.">
        <title>Genome expansion and lineage-specific genetic innovations in the forest pathogenic fungi Armillaria.</title>
        <authorList>
            <person name="Sipos G."/>
            <person name="Prasanna A.N."/>
            <person name="Walter M.C."/>
            <person name="O'Connor E."/>
            <person name="Balint B."/>
            <person name="Krizsan K."/>
            <person name="Kiss B."/>
            <person name="Hess J."/>
            <person name="Varga T."/>
            <person name="Slot J."/>
            <person name="Riley R."/>
            <person name="Boka B."/>
            <person name="Rigling D."/>
            <person name="Barry K."/>
            <person name="Lee J."/>
            <person name="Mihaltcheva S."/>
            <person name="LaButti K."/>
            <person name="Lipzen A."/>
            <person name="Waldron R."/>
            <person name="Moloney N.M."/>
            <person name="Sperisen C."/>
            <person name="Kredics L."/>
            <person name="Vagvoelgyi C."/>
            <person name="Patrignani A."/>
            <person name="Fitzpatrick D."/>
            <person name="Nagy I."/>
            <person name="Doyle S."/>
            <person name="Anderson J.B."/>
            <person name="Grigoriev I.V."/>
            <person name="Gueldener U."/>
            <person name="Muensterkoetter M."/>
            <person name="Nagy L.G."/>
        </authorList>
    </citation>
    <scope>NUCLEOTIDE SEQUENCE [LARGE SCALE GENOMIC DNA]</scope>
    <source>
        <strain evidence="4">Ar21-2</strain>
    </source>
</reference>
<sequence>MEGTSGSYPYPGRPQGNSGVVQEFVNETFASNESSTRSELLSSPSQDTGAVQRHKRRRNGPSERFRRERELIHGQSSHKQLLRLVIDQEYEANKMRKAMVVVLERLEQETQRASAAEEFSAQLVQRFQLLNEGRLKMHEELIEAKKQLEMYRVQYNHARSEIKRGEEVLETVSEQLQAAERDAVRARSQAHKTEQKRAVLEALIEGRRMGMLSGYAQAQREIGEFRPPQIAGTEEYETGEEEEEEDLDEEEEEEEEYEEQPQPVPRTDTAETYYFPSPSRPAVHAAPPTVPSAHTLSPTDTEEPLPPSPSVREFHVEVPPAEDPLQSHHPQYATAPDNFIPTLDASGVISMPPPHEWNSSMRAASPQPEEPDRKGKGRARNDDDTSEYSYTAPGRATSYNASVDTLTGLGILEPDDRGKFGQLDPIRESSVSVDDAPLSPMQGRPSSVRSHLKSPNIASAGNSSPVDINVQPPSSHTPSSAMRSASRRQESVSGDRPPPRQQPLPPPDQVQLSTDHEWDQVAPSWLPARPPSSQSHQQQGRPPSAYSNPTWQASPSRQQTPVPADSPPLPNPFPPPSRAASSHSRHKSTGAVTPEMISNPLPSHQRTSSMRSQNFLTPDMGMSSLPSLRRVPSNLSQRSHGKFEHFDKQSYVDPAIIGGGESQVDLGRIPSRPASSVGFGLARTRSRGSTVRGE</sequence>
<protein>
    <submittedName>
        <fullName evidence="3">Uncharacterized protein</fullName>
    </submittedName>
</protein>
<evidence type="ECO:0000313" key="4">
    <source>
        <dbReference type="Proteomes" id="UP000217790"/>
    </source>
</evidence>
<keyword evidence="4" id="KW-1185">Reference proteome</keyword>
<dbReference type="Proteomes" id="UP000217790">
    <property type="component" value="Unassembled WGS sequence"/>
</dbReference>
<feature type="region of interest" description="Disordered" evidence="2">
    <location>
        <begin position="660"/>
        <end position="694"/>
    </location>
</feature>